<evidence type="ECO:0000313" key="2">
    <source>
        <dbReference type="EMBL" id="KRG19091.1"/>
    </source>
</evidence>
<keyword evidence="4" id="KW-1185">Reference proteome</keyword>
<evidence type="ECO:0000313" key="4">
    <source>
        <dbReference type="Proteomes" id="UP000051494"/>
    </source>
</evidence>
<evidence type="ECO:0000313" key="3">
    <source>
        <dbReference type="EMBL" id="MCS5709441.1"/>
    </source>
</evidence>
<dbReference type="Pfam" id="PF01636">
    <property type="entry name" value="APH"/>
    <property type="match status" value="1"/>
</dbReference>
<dbReference type="Proteomes" id="UP000051494">
    <property type="component" value="Unassembled WGS sequence"/>
</dbReference>
<dbReference type="EMBL" id="LKHV01000004">
    <property type="protein sequence ID" value="KRG19091.1"/>
    <property type="molecule type" value="Genomic_DNA"/>
</dbReference>
<dbReference type="RefSeq" id="WP_057624201.1">
    <property type="nucleotide sequence ID" value="NZ_LKHV02000001.1"/>
</dbReference>
<dbReference type="PANTHER" id="PTHR43883:SF1">
    <property type="entry name" value="GLUCONOKINASE"/>
    <property type="match status" value="1"/>
</dbReference>
<gene>
    <name evidence="2" type="ORF">CC99x_01088</name>
    <name evidence="3" type="ORF">CC99x_011090</name>
</gene>
<accession>A0A0Q9YSW5</accession>
<feature type="domain" description="Aminoglycoside phosphotransferase" evidence="1">
    <location>
        <begin position="196"/>
        <end position="284"/>
    </location>
</feature>
<dbReference type="SUPFAM" id="SSF52540">
    <property type="entry name" value="P-loop containing nucleoside triphosphate hydrolases"/>
    <property type="match status" value="1"/>
</dbReference>
<evidence type="ECO:0000259" key="1">
    <source>
        <dbReference type="Pfam" id="PF01636"/>
    </source>
</evidence>
<reference evidence="3" key="2">
    <citation type="journal article" date="2016" name="Genome Announc.">
        <title>Draft Genome Sequences of Two Novel Amoeba-Resistant Intranuclear Bacteria, 'Candidatus Berkiella cookevillensis' and 'Candidatus Berkiella aquae'.</title>
        <authorList>
            <person name="Mehari Y.T."/>
            <person name="Arivett B.A."/>
            <person name="Farone A.L."/>
            <person name="Gunderson J.H."/>
            <person name="Farone M.B."/>
        </authorList>
    </citation>
    <scope>NUCLEOTIDE SEQUENCE</scope>
    <source>
        <strain evidence="3">CC99</strain>
    </source>
</reference>
<dbReference type="InterPro" id="IPR027417">
    <property type="entry name" value="P-loop_NTPase"/>
</dbReference>
<dbReference type="InterPro" id="IPR052732">
    <property type="entry name" value="Cell-binding_unc_protein"/>
</dbReference>
<dbReference type="Pfam" id="PF13671">
    <property type="entry name" value="AAA_33"/>
    <property type="match status" value="1"/>
</dbReference>
<dbReference type="Gene3D" id="3.40.50.300">
    <property type="entry name" value="P-loop containing nucleotide triphosphate hydrolases"/>
    <property type="match status" value="1"/>
</dbReference>
<dbReference type="OrthoDB" id="9810277at2"/>
<dbReference type="EMBL" id="LKHV02000001">
    <property type="protein sequence ID" value="MCS5709441.1"/>
    <property type="molecule type" value="Genomic_DNA"/>
</dbReference>
<dbReference type="InterPro" id="IPR011009">
    <property type="entry name" value="Kinase-like_dom_sf"/>
</dbReference>
<proteinExistence type="predicted"/>
<dbReference type="InterPro" id="IPR002575">
    <property type="entry name" value="Aminoglycoside_PTrfase"/>
</dbReference>
<protein>
    <submittedName>
        <fullName evidence="3">AAA family ATPase</fullName>
    </submittedName>
</protein>
<dbReference type="AlphaFoldDB" id="A0A0Q9YSW5"/>
<comment type="caution">
    <text evidence="2">The sequence shown here is derived from an EMBL/GenBank/DDBJ whole genome shotgun (WGS) entry which is preliminary data.</text>
</comment>
<dbReference type="STRING" id="437022.CC99x_01088"/>
<dbReference type="PATRIC" id="fig|1590042.3.peg.1103"/>
<organism evidence="2">
    <name type="scientific">Candidatus Berkiella cookevillensis</name>
    <dbReference type="NCBI Taxonomy" id="437022"/>
    <lineage>
        <taxon>Bacteria</taxon>
        <taxon>Pseudomonadati</taxon>
        <taxon>Pseudomonadota</taxon>
        <taxon>Gammaproteobacteria</taxon>
        <taxon>Candidatus Berkiellales</taxon>
        <taxon>Candidatus Berkiellaceae</taxon>
        <taxon>Candidatus Berkiella</taxon>
    </lineage>
</organism>
<sequence length="510" mass="58250">MDASFIQTLQNPRIYPHEIHQFEMIQTHLSWIILTGNYAYKIKKPLNLGFQDFTTLEKRKYYCELETTLNKRLAPDLYIDVVAITGTTINPELNGTSAPIEYAIKMHQFSQEHMLSFMASENRLTAKIIKGIAEQLASFHINAEKAAPESAYGTLTAVIAPMRDNFQALFNMPITQPWHATLKKLSSITEEKNKSLQNILERRKKDGWIRATHGDVHLGNIVLINDTPVIFDCIEFNEDFRWTDTMNDVGFLFMDLMHKNLPDLAYMFINHYLEISGDYEGLALLSFYACYRAMVRAKITGFQMAQTDPASSQYQQLYQELGTFIHLAEKFLAENQPTLSITVGVSGSGKSSYTQKLMTQQGALRLRSDVVRKQLLNLPLYEPTPDTQKAIVYSEETSQTVFEKLREYAKLYLHQGQSVIIDATCIKFWQRALFASLAQDLKVPFKIFAFDADLNELVARLEKRQKLKQVSDATIEVVRSQLNNFDALTPQEKSITTFVTNNEVIDAIGD</sequence>
<reference evidence="3" key="3">
    <citation type="submission" date="2021-06" db="EMBL/GenBank/DDBJ databases">
        <title>Genomic Description and Analysis of Intracellular Bacteria, Candidatus Berkiella cookevillensis and Candidatus Berkiella aquae.</title>
        <authorList>
            <person name="Kidane D.T."/>
            <person name="Mehari Y.T."/>
            <person name="Rice F.C."/>
            <person name="Arivett B.A."/>
            <person name="Farone A.L."/>
            <person name="Berk S.G."/>
            <person name="Farone M.B."/>
        </authorList>
    </citation>
    <scope>NUCLEOTIDE SEQUENCE</scope>
    <source>
        <strain evidence="3">CC99</strain>
    </source>
</reference>
<dbReference type="PANTHER" id="PTHR43883">
    <property type="entry name" value="SLR0207 PROTEIN"/>
    <property type="match status" value="1"/>
</dbReference>
<dbReference type="SUPFAM" id="SSF56112">
    <property type="entry name" value="Protein kinase-like (PK-like)"/>
    <property type="match status" value="1"/>
</dbReference>
<reference evidence="2" key="1">
    <citation type="submission" date="2015-09" db="EMBL/GenBank/DDBJ databases">
        <title>Draft Genome Sequences of Two Novel Amoeba-resistant Intranuclear Bacteria, Candidatus Berkiella cookevillensis and Candidatus Berkiella aquae.</title>
        <authorList>
            <person name="Mehari Y.T."/>
            <person name="Arivett B.A."/>
            <person name="Farone A.L."/>
            <person name="Gunderson J.H."/>
            <person name="Farone M.B."/>
        </authorList>
    </citation>
    <scope>NUCLEOTIDE SEQUENCE [LARGE SCALE GENOMIC DNA]</scope>
    <source>
        <strain evidence="2">CC99</strain>
    </source>
</reference>
<name>A0A0Q9YSW5_9GAMM</name>